<accession>A0AAD9R8W7</accession>
<reference evidence="2" key="2">
    <citation type="journal article" date="2023" name="Commun. Biol.">
        <title>Intrasexual cuticular hydrocarbon dimorphism in a wasp sheds light on hydrocarbon biosynthesis genes in Hymenoptera.</title>
        <authorList>
            <person name="Moris V.C."/>
            <person name="Podsiadlowski L."/>
            <person name="Martin S."/>
            <person name="Oeyen J.P."/>
            <person name="Donath A."/>
            <person name="Petersen M."/>
            <person name="Wilbrandt J."/>
            <person name="Misof B."/>
            <person name="Liedtke D."/>
            <person name="Thamm M."/>
            <person name="Scheiner R."/>
            <person name="Schmitt T."/>
            <person name="Niehuis O."/>
        </authorList>
    </citation>
    <scope>NUCLEOTIDE SEQUENCE</scope>
    <source>
        <strain evidence="2">GBR_01_08_01A</strain>
    </source>
</reference>
<evidence type="ECO:0000256" key="1">
    <source>
        <dbReference type="SAM" id="MobiDB-lite"/>
    </source>
</evidence>
<feature type="region of interest" description="Disordered" evidence="1">
    <location>
        <begin position="1"/>
        <end position="88"/>
    </location>
</feature>
<evidence type="ECO:0000313" key="3">
    <source>
        <dbReference type="Proteomes" id="UP001258017"/>
    </source>
</evidence>
<evidence type="ECO:0000313" key="2">
    <source>
        <dbReference type="EMBL" id="KAK2575262.1"/>
    </source>
</evidence>
<gene>
    <name evidence="2" type="ORF">KPH14_000958</name>
</gene>
<dbReference type="AlphaFoldDB" id="A0AAD9R8W7"/>
<feature type="compositionally biased region" description="Basic and acidic residues" evidence="1">
    <location>
        <begin position="70"/>
        <end position="79"/>
    </location>
</feature>
<dbReference type="Proteomes" id="UP001258017">
    <property type="component" value="Unassembled WGS sequence"/>
</dbReference>
<dbReference type="EMBL" id="JAIFRP010004466">
    <property type="protein sequence ID" value="KAK2575262.1"/>
    <property type="molecule type" value="Genomic_DNA"/>
</dbReference>
<sequence length="123" mass="13050">MSSPKEGINKPAGSRSSSQEKLPVSSAPGTVESLKVPKDTSRPASPVSSKAPLPEQTQDTQTSHQAKARTRSDSGKSHTTELPSHLSVAINEQAERLQILKEIAAEVAEHPEELAYSAVKAIV</sequence>
<feature type="compositionally biased region" description="Polar residues" evidence="1">
    <location>
        <begin position="55"/>
        <end position="65"/>
    </location>
</feature>
<organism evidence="2 3">
    <name type="scientific">Odynerus spinipes</name>
    <dbReference type="NCBI Taxonomy" id="1348599"/>
    <lineage>
        <taxon>Eukaryota</taxon>
        <taxon>Metazoa</taxon>
        <taxon>Ecdysozoa</taxon>
        <taxon>Arthropoda</taxon>
        <taxon>Hexapoda</taxon>
        <taxon>Insecta</taxon>
        <taxon>Pterygota</taxon>
        <taxon>Neoptera</taxon>
        <taxon>Endopterygota</taxon>
        <taxon>Hymenoptera</taxon>
        <taxon>Apocrita</taxon>
        <taxon>Aculeata</taxon>
        <taxon>Vespoidea</taxon>
        <taxon>Vespidae</taxon>
        <taxon>Eumeninae</taxon>
        <taxon>Odynerus</taxon>
    </lineage>
</organism>
<reference evidence="2" key="1">
    <citation type="submission" date="2021-08" db="EMBL/GenBank/DDBJ databases">
        <authorList>
            <person name="Misof B."/>
            <person name="Oliver O."/>
            <person name="Podsiadlowski L."/>
            <person name="Donath A."/>
            <person name="Peters R."/>
            <person name="Mayer C."/>
            <person name="Rust J."/>
            <person name="Gunkel S."/>
            <person name="Lesny P."/>
            <person name="Martin S."/>
            <person name="Oeyen J.P."/>
            <person name="Petersen M."/>
            <person name="Panagiotis P."/>
            <person name="Wilbrandt J."/>
            <person name="Tanja T."/>
        </authorList>
    </citation>
    <scope>NUCLEOTIDE SEQUENCE</scope>
    <source>
        <strain evidence="2">GBR_01_08_01A</strain>
        <tissue evidence="2">Thorax + abdomen</tissue>
    </source>
</reference>
<protein>
    <submittedName>
        <fullName evidence="2">Uncharacterized protein</fullName>
    </submittedName>
</protein>
<proteinExistence type="predicted"/>
<comment type="caution">
    <text evidence="2">The sequence shown here is derived from an EMBL/GenBank/DDBJ whole genome shotgun (WGS) entry which is preliminary data.</text>
</comment>
<name>A0AAD9R8W7_9HYME</name>
<keyword evidence="3" id="KW-1185">Reference proteome</keyword>